<accession>A0A1X6NK37</accession>
<feature type="compositionally biased region" description="Basic and acidic residues" evidence="1">
    <location>
        <begin position="416"/>
        <end position="425"/>
    </location>
</feature>
<evidence type="ECO:0000313" key="2">
    <source>
        <dbReference type="EMBL" id="OSX68989.1"/>
    </source>
</evidence>
<dbReference type="EMBL" id="KV919886">
    <property type="protein sequence ID" value="OSX68989.1"/>
    <property type="molecule type" value="Genomic_DNA"/>
</dbReference>
<feature type="region of interest" description="Disordered" evidence="1">
    <location>
        <begin position="494"/>
        <end position="611"/>
    </location>
</feature>
<gene>
    <name evidence="2" type="ORF">BU14_1994s0001</name>
</gene>
<feature type="compositionally biased region" description="Basic and acidic residues" evidence="1">
    <location>
        <begin position="146"/>
        <end position="156"/>
    </location>
</feature>
<feature type="compositionally biased region" description="Pro residues" evidence="1">
    <location>
        <begin position="107"/>
        <end position="119"/>
    </location>
</feature>
<dbReference type="Proteomes" id="UP000218209">
    <property type="component" value="Unassembled WGS sequence"/>
</dbReference>
<dbReference type="AlphaFoldDB" id="A0A1X6NK37"/>
<feature type="compositionally biased region" description="Low complexity" evidence="1">
    <location>
        <begin position="545"/>
        <end position="561"/>
    </location>
</feature>
<feature type="compositionally biased region" description="Pro residues" evidence="1">
    <location>
        <begin position="174"/>
        <end position="183"/>
    </location>
</feature>
<feature type="compositionally biased region" description="Basic residues" evidence="1">
    <location>
        <begin position="229"/>
        <end position="257"/>
    </location>
</feature>
<reference evidence="2 3" key="1">
    <citation type="submission" date="2017-03" db="EMBL/GenBank/DDBJ databases">
        <title>WGS assembly of Porphyra umbilicalis.</title>
        <authorList>
            <person name="Brawley S.H."/>
            <person name="Blouin N.A."/>
            <person name="Ficko-Blean E."/>
            <person name="Wheeler G.L."/>
            <person name="Lohr M."/>
            <person name="Goodson H.V."/>
            <person name="Jenkins J.W."/>
            <person name="Blaby-Haas C.E."/>
            <person name="Helliwell K.E."/>
            <person name="Chan C."/>
            <person name="Marriage T."/>
            <person name="Bhattacharya D."/>
            <person name="Klein A.S."/>
            <person name="Badis Y."/>
            <person name="Brodie J."/>
            <person name="Cao Y."/>
            <person name="Collen J."/>
            <person name="Dittami S.M."/>
            <person name="Gachon C.M."/>
            <person name="Green B.R."/>
            <person name="Karpowicz S."/>
            <person name="Kim J.W."/>
            <person name="Kudahl U."/>
            <person name="Lin S."/>
            <person name="Michel G."/>
            <person name="Mittag M."/>
            <person name="Olson B.J."/>
            <person name="Pangilinan J."/>
            <person name="Peng Y."/>
            <person name="Qiu H."/>
            <person name="Shu S."/>
            <person name="Singer J.T."/>
            <person name="Smith A.G."/>
            <person name="Sprecher B.N."/>
            <person name="Wagner V."/>
            <person name="Wang W."/>
            <person name="Wang Z.-Y."/>
            <person name="Yan J."/>
            <person name="Yarish C."/>
            <person name="Zoeuner-Riek S."/>
            <person name="Zhuang Y."/>
            <person name="Zou Y."/>
            <person name="Lindquist E.A."/>
            <person name="Grimwood J."/>
            <person name="Barry K."/>
            <person name="Rokhsar D.S."/>
            <person name="Schmutz J."/>
            <person name="Stiller J.W."/>
            <person name="Grossman A.R."/>
            <person name="Prochnik S.E."/>
        </authorList>
    </citation>
    <scope>NUCLEOTIDE SEQUENCE [LARGE SCALE GENOMIC DNA]</scope>
    <source>
        <strain evidence="2">4086291</strain>
    </source>
</reference>
<feature type="compositionally biased region" description="Polar residues" evidence="1">
    <location>
        <begin position="593"/>
        <end position="611"/>
    </location>
</feature>
<evidence type="ECO:0000256" key="1">
    <source>
        <dbReference type="SAM" id="MobiDB-lite"/>
    </source>
</evidence>
<sequence>MRASRSLSSSRLLVTARTAAFNAANCPVNSKLSACNAANSARTAACLLVARRASAPGASVVALADSAASDASIRADRGRPAVAAVAAASGAAATSRAIPVAAAAAVAPPPPPPPPPPPARGRGGDDAAAAAAPAAASSSLANDAARAAKEREEGDASRSVAAAAATGVAAAAGAPPPPPPPPSRACGPQSRSPAATRAGPRAPSRQRPTDAVTAPRGAWRATPSTGAARGRRASWRAYRRRRRRCRHRRRRHPRRPRQMPCGGRPGSAGSPRPPRCRRRPRPRGCSGHGGARRHCHHRRHRRRHRRHQRRAPPAAGRHRARPTGCRGNRGRRQTPRSGCARRRTWPLGGGGASGNGLNQAGRRGERAHGSGSKASNFDGTGGGSDAPARAAYSKGDAPLRRVAPPTTPTGQVGQPHEGRRTKGSDNDTAGPVWEVDEEARMSQLTGRTKEGWGASRKSQRLSSKKYGLTPPDDQGRTQRPRRCCLSAWCTAAAADGAGVTRSRKPPAGEGDAATGWPARVSASFGGSETDGEAAARQSPLRGSRGSADGTSTAMAAAVAAASGGGDWAVDLKRSGRGSGGGGQGGGVARGPEQQRTSQRASLHELSNTPCE</sequence>
<feature type="region of interest" description="Disordered" evidence="1">
    <location>
        <begin position="104"/>
        <end position="479"/>
    </location>
</feature>
<protein>
    <submittedName>
        <fullName evidence="2">Uncharacterized protein</fullName>
    </submittedName>
</protein>
<organism evidence="2 3">
    <name type="scientific">Porphyra umbilicalis</name>
    <name type="common">Purple laver</name>
    <name type="synonym">Red alga</name>
    <dbReference type="NCBI Taxonomy" id="2786"/>
    <lineage>
        <taxon>Eukaryota</taxon>
        <taxon>Rhodophyta</taxon>
        <taxon>Bangiophyceae</taxon>
        <taxon>Bangiales</taxon>
        <taxon>Bangiaceae</taxon>
        <taxon>Porphyra</taxon>
    </lineage>
</organism>
<keyword evidence="3" id="KW-1185">Reference proteome</keyword>
<proteinExistence type="predicted"/>
<feature type="compositionally biased region" description="Basic residues" evidence="1">
    <location>
        <begin position="290"/>
        <end position="321"/>
    </location>
</feature>
<feature type="compositionally biased region" description="Gly residues" evidence="1">
    <location>
        <begin position="576"/>
        <end position="588"/>
    </location>
</feature>
<evidence type="ECO:0000313" key="3">
    <source>
        <dbReference type="Proteomes" id="UP000218209"/>
    </source>
</evidence>
<name>A0A1X6NK37_PORUM</name>
<feature type="compositionally biased region" description="Low complexity" evidence="1">
    <location>
        <begin position="126"/>
        <end position="145"/>
    </location>
</feature>
<feature type="compositionally biased region" description="Low complexity" evidence="1">
    <location>
        <begin position="157"/>
        <end position="173"/>
    </location>
</feature>
<feature type="compositionally biased region" description="Basic residues" evidence="1">
    <location>
        <begin position="328"/>
        <end position="344"/>
    </location>
</feature>